<keyword evidence="1" id="KW-0472">Membrane</keyword>
<gene>
    <name evidence="2" type="ORF">CAE01nite_27610</name>
</gene>
<proteinExistence type="predicted"/>
<evidence type="ECO:0000313" key="2">
    <source>
        <dbReference type="EMBL" id="GEO35036.1"/>
    </source>
</evidence>
<dbReference type="Pfam" id="PF12277">
    <property type="entry name" value="DUF3618"/>
    <property type="match status" value="1"/>
</dbReference>
<dbReference type="EMBL" id="BJYY01000017">
    <property type="protein sequence ID" value="GEO35036.1"/>
    <property type="molecule type" value="Genomic_DNA"/>
</dbReference>
<protein>
    <recommendedName>
        <fullName evidence="4">DUF3618 domain-containing protein</fullName>
    </recommendedName>
</protein>
<dbReference type="OrthoDB" id="4829749at2"/>
<name>A0A512DF23_9CELL</name>
<comment type="caution">
    <text evidence="2">The sequence shown here is derived from an EMBL/GenBank/DDBJ whole genome shotgun (WGS) entry which is preliminary data.</text>
</comment>
<keyword evidence="1" id="KW-0812">Transmembrane</keyword>
<evidence type="ECO:0000313" key="3">
    <source>
        <dbReference type="Proteomes" id="UP000321181"/>
    </source>
</evidence>
<feature type="transmembrane region" description="Helical" evidence="1">
    <location>
        <begin position="64"/>
        <end position="83"/>
    </location>
</feature>
<dbReference type="InterPro" id="IPR022062">
    <property type="entry name" value="DUF3618"/>
</dbReference>
<keyword evidence="3" id="KW-1185">Reference proteome</keyword>
<evidence type="ECO:0000256" key="1">
    <source>
        <dbReference type="SAM" id="Phobius"/>
    </source>
</evidence>
<keyword evidence="1" id="KW-1133">Transmembrane helix</keyword>
<dbReference type="AlphaFoldDB" id="A0A512DF23"/>
<dbReference type="RefSeq" id="WP_146905718.1">
    <property type="nucleotide sequence ID" value="NZ_BAAARM010000001.1"/>
</dbReference>
<accession>A0A512DF23</accession>
<sequence length="86" mass="9247">MTANPEDIEAQIARNRAELASTIDELTDRLDPKAKANELVEKAKQVVKDAGTDPDTRPEDRNRARIIVGVGAAAAVGLLTALVRKI</sequence>
<reference evidence="2 3" key="1">
    <citation type="submission" date="2019-07" db="EMBL/GenBank/DDBJ databases">
        <title>Whole genome shotgun sequence of Cellulomonas aerilata NBRC 106308.</title>
        <authorList>
            <person name="Hosoyama A."/>
            <person name="Uohara A."/>
            <person name="Ohji S."/>
            <person name="Ichikawa N."/>
        </authorList>
    </citation>
    <scope>NUCLEOTIDE SEQUENCE [LARGE SCALE GENOMIC DNA]</scope>
    <source>
        <strain evidence="2 3">NBRC 106308</strain>
    </source>
</reference>
<evidence type="ECO:0008006" key="4">
    <source>
        <dbReference type="Google" id="ProtNLM"/>
    </source>
</evidence>
<organism evidence="2 3">
    <name type="scientific">Cellulomonas aerilata</name>
    <dbReference type="NCBI Taxonomy" id="515326"/>
    <lineage>
        <taxon>Bacteria</taxon>
        <taxon>Bacillati</taxon>
        <taxon>Actinomycetota</taxon>
        <taxon>Actinomycetes</taxon>
        <taxon>Micrococcales</taxon>
        <taxon>Cellulomonadaceae</taxon>
        <taxon>Cellulomonas</taxon>
    </lineage>
</organism>
<dbReference type="Proteomes" id="UP000321181">
    <property type="component" value="Unassembled WGS sequence"/>
</dbReference>